<accession>A0A1I5VZT5</accession>
<evidence type="ECO:0000313" key="2">
    <source>
        <dbReference type="Proteomes" id="UP000199306"/>
    </source>
</evidence>
<sequence length="43" mass="5244">MDFEDEYLISIDKTNWLLNLRRPLFSDMLLIFGNLFKIIPEIR</sequence>
<organism evidence="1 2">
    <name type="scientific">Pseudarcicella hirudinis</name>
    <dbReference type="NCBI Taxonomy" id="1079859"/>
    <lineage>
        <taxon>Bacteria</taxon>
        <taxon>Pseudomonadati</taxon>
        <taxon>Bacteroidota</taxon>
        <taxon>Cytophagia</taxon>
        <taxon>Cytophagales</taxon>
        <taxon>Flectobacillaceae</taxon>
        <taxon>Pseudarcicella</taxon>
    </lineage>
</organism>
<evidence type="ECO:0000313" key="1">
    <source>
        <dbReference type="EMBL" id="SFQ12981.1"/>
    </source>
</evidence>
<dbReference type="AlphaFoldDB" id="A0A1I5VZT5"/>
<keyword evidence="2" id="KW-1185">Reference proteome</keyword>
<dbReference type="RefSeq" id="WP_262503428.1">
    <property type="nucleotide sequence ID" value="NZ_FOXH01000010.1"/>
</dbReference>
<dbReference type="Proteomes" id="UP000199306">
    <property type="component" value="Unassembled WGS sequence"/>
</dbReference>
<name>A0A1I5VZT5_9BACT</name>
<gene>
    <name evidence="1" type="ORF">SAMN04515674_110159</name>
</gene>
<dbReference type="STRING" id="1079859.SAMN04515674_110159"/>
<reference evidence="1 2" key="1">
    <citation type="submission" date="2016-10" db="EMBL/GenBank/DDBJ databases">
        <authorList>
            <person name="de Groot N.N."/>
        </authorList>
    </citation>
    <scope>NUCLEOTIDE SEQUENCE [LARGE SCALE GENOMIC DNA]</scope>
    <source>
        <strain evidence="2">E92,LMG 26720,CCM 7988</strain>
    </source>
</reference>
<dbReference type="EMBL" id="FOXH01000010">
    <property type="protein sequence ID" value="SFQ12981.1"/>
    <property type="molecule type" value="Genomic_DNA"/>
</dbReference>
<protein>
    <submittedName>
        <fullName evidence="1">Uncharacterized protein</fullName>
    </submittedName>
</protein>
<proteinExistence type="predicted"/>